<name>A0A8S1IZ33_9CHLO</name>
<keyword evidence="3" id="KW-1185">Reference proteome</keyword>
<evidence type="ECO:0000313" key="2">
    <source>
        <dbReference type="EMBL" id="CAD7700622.1"/>
    </source>
</evidence>
<evidence type="ECO:0000256" key="1">
    <source>
        <dbReference type="SAM" id="Phobius"/>
    </source>
</evidence>
<organism evidence="2 3">
    <name type="scientific">Ostreobium quekettii</name>
    <dbReference type="NCBI Taxonomy" id="121088"/>
    <lineage>
        <taxon>Eukaryota</taxon>
        <taxon>Viridiplantae</taxon>
        <taxon>Chlorophyta</taxon>
        <taxon>core chlorophytes</taxon>
        <taxon>Ulvophyceae</taxon>
        <taxon>TCBD clade</taxon>
        <taxon>Bryopsidales</taxon>
        <taxon>Ostreobineae</taxon>
        <taxon>Ostreobiaceae</taxon>
        <taxon>Ostreobium</taxon>
    </lineage>
</organism>
<keyword evidence="1" id="KW-1133">Transmembrane helix</keyword>
<gene>
    <name evidence="2" type="ORF">OSTQU699_LOCUS5981</name>
</gene>
<comment type="caution">
    <text evidence="2">The sequence shown here is derived from an EMBL/GenBank/DDBJ whole genome shotgun (WGS) entry which is preliminary data.</text>
</comment>
<accession>A0A8S1IZ33</accession>
<reference evidence="2" key="1">
    <citation type="submission" date="2020-12" db="EMBL/GenBank/DDBJ databases">
        <authorList>
            <person name="Iha C."/>
        </authorList>
    </citation>
    <scope>NUCLEOTIDE SEQUENCE</scope>
</reference>
<dbReference type="AlphaFoldDB" id="A0A8S1IZ33"/>
<feature type="transmembrane region" description="Helical" evidence="1">
    <location>
        <begin position="41"/>
        <end position="60"/>
    </location>
</feature>
<dbReference type="Proteomes" id="UP000708148">
    <property type="component" value="Unassembled WGS sequence"/>
</dbReference>
<sequence length="109" mass="11872">MLRGCWAWKVPRYGCGTDAIAAGLWDCFWCPSLDLHPPSSGGVWGFQMVICTFPIALSITKAGAMMSPRRPTECASGQGAWTVVDTIIVAVRKTMLAMSHVVWPAVRQC</sequence>
<proteinExistence type="predicted"/>
<keyword evidence="1" id="KW-0812">Transmembrane</keyword>
<keyword evidence="1" id="KW-0472">Membrane</keyword>
<protein>
    <submittedName>
        <fullName evidence="2">Uncharacterized protein</fullName>
    </submittedName>
</protein>
<evidence type="ECO:0000313" key="3">
    <source>
        <dbReference type="Proteomes" id="UP000708148"/>
    </source>
</evidence>
<dbReference type="EMBL" id="CAJHUC010001309">
    <property type="protein sequence ID" value="CAD7700622.1"/>
    <property type="molecule type" value="Genomic_DNA"/>
</dbReference>